<dbReference type="InterPro" id="IPR050808">
    <property type="entry name" value="Phage_Integrase"/>
</dbReference>
<keyword evidence="2" id="KW-0229">DNA integration</keyword>
<dbReference type="GO" id="GO:0003677">
    <property type="term" value="F:DNA binding"/>
    <property type="evidence" value="ECO:0007669"/>
    <property type="project" value="UniProtKB-KW"/>
</dbReference>
<organism evidence="7 8">
    <name type="scientific">Tritonibacter scottomollicae</name>
    <name type="common">Epibacterium scottomollicae</name>
    <dbReference type="NCBI Taxonomy" id="483013"/>
    <lineage>
        <taxon>Bacteria</taxon>
        <taxon>Pseudomonadati</taxon>
        <taxon>Pseudomonadota</taxon>
        <taxon>Alphaproteobacteria</taxon>
        <taxon>Rhodobacterales</taxon>
        <taxon>Paracoccaceae</taxon>
        <taxon>Tritonibacter</taxon>
    </lineage>
</organism>
<dbReference type="SUPFAM" id="SSF56349">
    <property type="entry name" value="DNA breaking-rejoining enzymes"/>
    <property type="match status" value="1"/>
</dbReference>
<dbReference type="InterPro" id="IPR011010">
    <property type="entry name" value="DNA_brk_join_enz"/>
</dbReference>
<keyword evidence="3" id="KW-0238">DNA-binding</keyword>
<accession>A0A2T1AE44</accession>
<dbReference type="InterPro" id="IPR010998">
    <property type="entry name" value="Integrase_recombinase_N"/>
</dbReference>
<dbReference type="InterPro" id="IPR002104">
    <property type="entry name" value="Integrase_catalytic"/>
</dbReference>
<dbReference type="PANTHER" id="PTHR30629">
    <property type="entry name" value="PROPHAGE INTEGRASE"/>
    <property type="match status" value="1"/>
</dbReference>
<dbReference type="PROSITE" id="PS51898">
    <property type="entry name" value="TYR_RECOMBINASE"/>
    <property type="match status" value="1"/>
</dbReference>
<dbReference type="GO" id="GO:0015074">
    <property type="term" value="P:DNA integration"/>
    <property type="evidence" value="ECO:0007669"/>
    <property type="project" value="UniProtKB-KW"/>
</dbReference>
<dbReference type="GO" id="GO:0006310">
    <property type="term" value="P:DNA recombination"/>
    <property type="evidence" value="ECO:0007669"/>
    <property type="project" value="UniProtKB-KW"/>
</dbReference>
<gene>
    <name evidence="7" type="ORF">CLV89_1088</name>
</gene>
<comment type="caution">
    <text evidence="7">The sequence shown here is derived from an EMBL/GenBank/DDBJ whole genome shotgun (WGS) entry which is preliminary data.</text>
</comment>
<proteinExistence type="inferred from homology"/>
<dbReference type="InterPro" id="IPR013762">
    <property type="entry name" value="Integrase-like_cat_sf"/>
</dbReference>
<evidence type="ECO:0000259" key="6">
    <source>
        <dbReference type="PROSITE" id="PS51898"/>
    </source>
</evidence>
<name>A0A2T1AE44_TRISK</name>
<keyword evidence="4" id="KW-0233">DNA recombination</keyword>
<dbReference type="PANTHER" id="PTHR30629:SF2">
    <property type="entry name" value="PROPHAGE INTEGRASE INTS-RELATED"/>
    <property type="match status" value="1"/>
</dbReference>
<evidence type="ECO:0000256" key="2">
    <source>
        <dbReference type="ARBA" id="ARBA00022908"/>
    </source>
</evidence>
<comment type="similarity">
    <text evidence="1">Belongs to the 'phage' integrase family.</text>
</comment>
<protein>
    <submittedName>
        <fullName evidence="7">Site-specific recombinase XerD</fullName>
    </submittedName>
</protein>
<evidence type="ECO:0000313" key="7">
    <source>
        <dbReference type="EMBL" id="PRZ46864.1"/>
    </source>
</evidence>
<dbReference type="Proteomes" id="UP000237718">
    <property type="component" value="Unassembled WGS sequence"/>
</dbReference>
<reference evidence="7 8" key="1">
    <citation type="submission" date="2018-03" db="EMBL/GenBank/DDBJ databases">
        <title>Genomic Encyclopedia of Archaeal and Bacterial Type Strains, Phase II (KMG-II): from individual species to whole genera.</title>
        <authorList>
            <person name="Goeker M."/>
        </authorList>
    </citation>
    <scope>NUCLEOTIDE SEQUENCE [LARGE SCALE GENOMIC DNA]</scope>
    <source>
        <strain evidence="7 8">DSM 25328</strain>
    </source>
</reference>
<evidence type="ECO:0000256" key="3">
    <source>
        <dbReference type="ARBA" id="ARBA00023125"/>
    </source>
</evidence>
<sequence length="545" mass="60014">MLLEVTSTARISNVSSSIPRWILRQTLRREPPIARQHMLACVRGMLARVPLAFTFHLDAGAVDEQVKRALGAPIRDADVQGLLATRQGAEVRHGPAKAGQFQQARNEPCRRAEWQPEEDLEGQAGLDRGVAIGLLASAPPGRQRLPLHRGVEPDGQRTALPQRLIVALPVGRLVCRLRRSANAAQLACCIHEMNPQGFAQQRRYHRKTGHKVDLEKAPLGSAEFFAECARITALSEAMKAQAPKPGTLGGLVSAYFRTEHFGNLADATKRDYRKCADFLHPIRDTPVSAITTPLVAGIHDKAAGKIGWRRANMVRTFMSPVFRYAVPKGLIERDFASGVIPKPRPKDRPYANRPWSVAERAVVLDRAAPHVRVAVALIMNTGLDPSDALKLTRNQIEGNTIWGVRGKTEHEVAIPIGPTLQAALDAAPAHDAVTILATSTGTPWTYNGFSTVWHRFKKKLEAKGVVEPGLTLKGLRHTVATTLREAGLEERQIADLLGQKTPSMARHYSRSANLADRNRITMETLEQENERRSQVVKPFAKTVKP</sequence>
<evidence type="ECO:0000256" key="4">
    <source>
        <dbReference type="ARBA" id="ARBA00023172"/>
    </source>
</evidence>
<dbReference type="Pfam" id="PF00589">
    <property type="entry name" value="Phage_integrase"/>
    <property type="match status" value="1"/>
</dbReference>
<dbReference type="Gene3D" id="1.10.443.10">
    <property type="entry name" value="Intergrase catalytic core"/>
    <property type="match status" value="1"/>
</dbReference>
<dbReference type="EMBL" id="PVUF01000008">
    <property type="protein sequence ID" value="PRZ46864.1"/>
    <property type="molecule type" value="Genomic_DNA"/>
</dbReference>
<feature type="domain" description="Tyr recombinase" evidence="6">
    <location>
        <begin position="339"/>
        <end position="521"/>
    </location>
</feature>
<feature type="region of interest" description="Disordered" evidence="5">
    <location>
        <begin position="526"/>
        <end position="545"/>
    </location>
</feature>
<evidence type="ECO:0000256" key="1">
    <source>
        <dbReference type="ARBA" id="ARBA00008857"/>
    </source>
</evidence>
<dbReference type="AlphaFoldDB" id="A0A2T1AE44"/>
<dbReference type="Gene3D" id="1.10.150.130">
    <property type="match status" value="1"/>
</dbReference>
<evidence type="ECO:0000256" key="5">
    <source>
        <dbReference type="SAM" id="MobiDB-lite"/>
    </source>
</evidence>
<evidence type="ECO:0000313" key="8">
    <source>
        <dbReference type="Proteomes" id="UP000237718"/>
    </source>
</evidence>